<reference evidence="2" key="1">
    <citation type="submission" date="2018-07" db="EMBL/GenBank/DDBJ databases">
        <title>Complete genome sequence of Sphingomonas bisphenolicum strain AO1, a bisphenol A degradative bacterium isolated from Japanese farm field.</title>
        <authorList>
            <person name="Murakami M."/>
            <person name="Koh M."/>
            <person name="Koba S."/>
            <person name="Matsumura Y."/>
        </authorList>
    </citation>
    <scope>NUCLEOTIDE SEQUENCE</scope>
    <source>
        <strain evidence="2">AO1</strain>
    </source>
</reference>
<evidence type="ECO:0000313" key="3">
    <source>
        <dbReference type="Proteomes" id="UP001059971"/>
    </source>
</evidence>
<organism evidence="2 3">
    <name type="scientific">Sphingomonas bisphenolicum</name>
    <dbReference type="NCBI Taxonomy" id="296544"/>
    <lineage>
        <taxon>Bacteria</taxon>
        <taxon>Pseudomonadati</taxon>
        <taxon>Pseudomonadota</taxon>
        <taxon>Alphaproteobacteria</taxon>
        <taxon>Sphingomonadales</taxon>
        <taxon>Sphingomonadaceae</taxon>
        <taxon>Sphingomonas</taxon>
    </lineage>
</organism>
<proteinExistence type="predicted"/>
<dbReference type="EMBL" id="AP018817">
    <property type="protein sequence ID" value="BBF69255.1"/>
    <property type="molecule type" value="Genomic_DNA"/>
</dbReference>
<evidence type="ECO:0000313" key="2">
    <source>
        <dbReference type="EMBL" id="BBF69255.1"/>
    </source>
</evidence>
<feature type="domain" description="Transcription elongation factor GreA/GreB C-terminal" evidence="1">
    <location>
        <begin position="57"/>
        <end position="121"/>
    </location>
</feature>
<keyword evidence="3" id="KW-1185">Reference proteome</keyword>
<evidence type="ECO:0000259" key="1">
    <source>
        <dbReference type="Pfam" id="PF01272"/>
    </source>
</evidence>
<dbReference type="Pfam" id="PF01272">
    <property type="entry name" value="GreA_GreB"/>
    <property type="match status" value="1"/>
</dbReference>
<dbReference type="Gene3D" id="3.10.50.30">
    <property type="entry name" value="Transcription elongation factor, GreA/GreB, C-terminal domain"/>
    <property type="match status" value="1"/>
</dbReference>
<protein>
    <submittedName>
        <fullName evidence="2">Nucleoside diphosphate kinase regulator</fullName>
    </submittedName>
</protein>
<keyword evidence="2" id="KW-0418">Kinase</keyword>
<dbReference type="GO" id="GO:0016301">
    <property type="term" value="F:kinase activity"/>
    <property type="evidence" value="ECO:0007669"/>
    <property type="project" value="UniProtKB-KW"/>
</dbReference>
<sequence length="137" mass="14592">MILHQNGAAVPPIHLVESEADMISDLAWAARDRFPDVCQLLQQEVGRAQLCASADLPCTVVAMGSDVAYRDGRDGASRRVQLVYPGHADVALGRISILTPIGAALIGMQAGASILWPDRDGHLRDIIVDEVAQARAA</sequence>
<dbReference type="NCBIfam" id="NF004396">
    <property type="entry name" value="PRK05753.1"/>
    <property type="match status" value="1"/>
</dbReference>
<dbReference type="InterPro" id="IPR036953">
    <property type="entry name" value="GreA/GreB_C_sf"/>
</dbReference>
<gene>
    <name evidence="2" type="ORF">SBA_ch1_14550</name>
</gene>
<dbReference type="Proteomes" id="UP001059971">
    <property type="component" value="Chromosome 1"/>
</dbReference>
<accession>A0ABM7G042</accession>
<dbReference type="InterPro" id="IPR001437">
    <property type="entry name" value="Tscrpt_elong_fac_GreA/B_C"/>
</dbReference>
<name>A0ABM7G042_9SPHN</name>
<dbReference type="SUPFAM" id="SSF54534">
    <property type="entry name" value="FKBP-like"/>
    <property type="match status" value="1"/>
</dbReference>
<dbReference type="RefSeq" id="WP_261936385.1">
    <property type="nucleotide sequence ID" value="NZ_AP018817.1"/>
</dbReference>
<keyword evidence="2" id="KW-0808">Transferase</keyword>